<dbReference type="InterPro" id="IPR036529">
    <property type="entry name" value="KIX_dom_sf"/>
</dbReference>
<proteinExistence type="predicted"/>
<accession>A0ABC8JCK7</accession>
<comment type="subcellular location">
    <subcellularLocation>
        <location evidence="1">Nucleus</location>
    </subcellularLocation>
</comment>
<reference evidence="4 5" key="1">
    <citation type="submission" date="2022-03" db="EMBL/GenBank/DDBJ databases">
        <authorList>
            <person name="Macdonald S."/>
            <person name="Ahmed S."/>
            <person name="Newling K."/>
        </authorList>
    </citation>
    <scope>NUCLEOTIDE SEQUENCE [LARGE SCALE GENOMIC DNA]</scope>
</reference>
<dbReference type="Pfam" id="PF16987">
    <property type="entry name" value="KIX_2"/>
    <property type="match status" value="1"/>
</dbReference>
<dbReference type="EMBL" id="CAKOAT010097043">
    <property type="protein sequence ID" value="CAH8322042.1"/>
    <property type="molecule type" value="Genomic_DNA"/>
</dbReference>
<evidence type="ECO:0000313" key="4">
    <source>
        <dbReference type="EMBL" id="CAH8322042.1"/>
    </source>
</evidence>
<dbReference type="InterPro" id="IPR036546">
    <property type="entry name" value="MED15_KIX"/>
</dbReference>
<dbReference type="Proteomes" id="UP001642260">
    <property type="component" value="Unassembled WGS sequence"/>
</dbReference>
<dbReference type="InterPro" id="IPR044661">
    <property type="entry name" value="MED15a/b/c-like"/>
</dbReference>
<evidence type="ECO:0000259" key="3">
    <source>
        <dbReference type="Pfam" id="PF16987"/>
    </source>
</evidence>
<dbReference type="PANTHER" id="PTHR33137">
    <property type="entry name" value="MEDIATOR OF RNA POLYMERASE II TRANSCRIPTION SUBUNIT 15A-RELATED"/>
    <property type="match status" value="1"/>
</dbReference>
<keyword evidence="2" id="KW-0539">Nucleus</keyword>
<dbReference type="PANTHER" id="PTHR33137:SF4">
    <property type="entry name" value="MEDIATOR OF RNA POLYMERASE II TRANSCRIPTION SUBUNIT 15A-RELATED"/>
    <property type="match status" value="1"/>
</dbReference>
<protein>
    <recommendedName>
        <fullName evidence="3">Mediator complex subunit 15 KIX domain-containing protein</fullName>
    </recommendedName>
</protein>
<evidence type="ECO:0000256" key="2">
    <source>
        <dbReference type="ARBA" id="ARBA00023242"/>
    </source>
</evidence>
<sequence>METPQAAPQAAPLAELKKVLLYLCSRERIVNKITEQLQKHLPYSTPEEIRRIAVKFEEKLFSSVVNQTGYLRSISMKMLTVETKYQTTVVSSSFSLPFPGAYNSLPLNLGCHKMRIEGPFKAEPAVNKSDWRTCLPPDSRKNNANKNKELTQRFEVVFCM</sequence>
<feature type="domain" description="Mediator complex subunit 15 KIX" evidence="3">
    <location>
        <begin position="25"/>
        <end position="89"/>
    </location>
</feature>
<dbReference type="Gene3D" id="1.10.246.20">
    <property type="entry name" value="Coactivator CBP, KIX domain"/>
    <property type="match status" value="1"/>
</dbReference>
<dbReference type="GO" id="GO:0005634">
    <property type="term" value="C:nucleus"/>
    <property type="evidence" value="ECO:0007669"/>
    <property type="project" value="UniProtKB-SubCell"/>
</dbReference>
<comment type="caution">
    <text evidence="4">The sequence shown here is derived from an EMBL/GenBank/DDBJ whole genome shotgun (WGS) entry which is preliminary data.</text>
</comment>
<name>A0ABC8JCK7_ERUVS</name>
<evidence type="ECO:0000313" key="5">
    <source>
        <dbReference type="Proteomes" id="UP001642260"/>
    </source>
</evidence>
<dbReference type="AlphaFoldDB" id="A0ABC8JCK7"/>
<keyword evidence="5" id="KW-1185">Reference proteome</keyword>
<gene>
    <name evidence="4" type="ORF">ERUC_LOCUS9509</name>
</gene>
<organism evidence="4 5">
    <name type="scientific">Eruca vesicaria subsp. sativa</name>
    <name type="common">Garden rocket</name>
    <name type="synonym">Eruca sativa</name>
    <dbReference type="NCBI Taxonomy" id="29727"/>
    <lineage>
        <taxon>Eukaryota</taxon>
        <taxon>Viridiplantae</taxon>
        <taxon>Streptophyta</taxon>
        <taxon>Embryophyta</taxon>
        <taxon>Tracheophyta</taxon>
        <taxon>Spermatophyta</taxon>
        <taxon>Magnoliopsida</taxon>
        <taxon>eudicotyledons</taxon>
        <taxon>Gunneridae</taxon>
        <taxon>Pentapetalae</taxon>
        <taxon>rosids</taxon>
        <taxon>malvids</taxon>
        <taxon>Brassicales</taxon>
        <taxon>Brassicaceae</taxon>
        <taxon>Brassiceae</taxon>
        <taxon>Eruca</taxon>
    </lineage>
</organism>
<evidence type="ECO:0000256" key="1">
    <source>
        <dbReference type="ARBA" id="ARBA00004123"/>
    </source>
</evidence>